<gene>
    <name evidence="1" type="ORF">SAMN05661091_4113</name>
</gene>
<evidence type="ECO:0000313" key="2">
    <source>
        <dbReference type="Proteomes" id="UP000192940"/>
    </source>
</evidence>
<keyword evidence="2" id="KW-1185">Reference proteome</keyword>
<accession>A0A1X7HK89</accession>
<sequence>MQKSEADISLEDYLKMLTNKGIDVSEVNTYLDNLIFSSVSKQLLKD</sequence>
<dbReference type="AlphaFoldDB" id="A0A1X7HK89"/>
<protein>
    <submittedName>
        <fullName evidence="1">Uncharacterized protein</fullName>
    </submittedName>
</protein>
<proteinExistence type="predicted"/>
<name>A0A1X7HK89_9BACL</name>
<dbReference type="EMBL" id="LT840184">
    <property type="protein sequence ID" value="SMF88098.1"/>
    <property type="molecule type" value="Genomic_DNA"/>
</dbReference>
<reference evidence="2" key="1">
    <citation type="submission" date="2017-04" db="EMBL/GenBank/DDBJ databases">
        <authorList>
            <person name="Varghese N."/>
            <person name="Submissions S."/>
        </authorList>
    </citation>
    <scope>NUCLEOTIDE SEQUENCE [LARGE SCALE GENOMIC DNA]</scope>
    <source>
        <strain evidence="2">N3/975</strain>
    </source>
</reference>
<dbReference type="Proteomes" id="UP000192940">
    <property type="component" value="Chromosome I"/>
</dbReference>
<evidence type="ECO:0000313" key="1">
    <source>
        <dbReference type="EMBL" id="SMF88098.1"/>
    </source>
</evidence>
<organism evidence="1 2">
    <name type="scientific">Paenibacillus uliginis N3/975</name>
    <dbReference type="NCBI Taxonomy" id="1313296"/>
    <lineage>
        <taxon>Bacteria</taxon>
        <taxon>Bacillati</taxon>
        <taxon>Bacillota</taxon>
        <taxon>Bacilli</taxon>
        <taxon>Bacillales</taxon>
        <taxon>Paenibacillaceae</taxon>
        <taxon>Paenibacillus</taxon>
    </lineage>
</organism>